<keyword evidence="7" id="KW-0732">Signal</keyword>
<dbReference type="PROSITE" id="PS50927">
    <property type="entry name" value="BULB_LECTIN"/>
    <property type="match status" value="1"/>
</dbReference>
<dbReference type="PROSITE" id="PS51892">
    <property type="entry name" value="SUBTILASE"/>
    <property type="match status" value="1"/>
</dbReference>
<evidence type="ECO:0000313" key="12">
    <source>
        <dbReference type="Proteomes" id="UP000032702"/>
    </source>
</evidence>
<evidence type="ECO:0000313" key="11">
    <source>
        <dbReference type="Proteomes" id="UP000001351"/>
    </source>
</evidence>
<keyword evidence="3 5" id="KW-0378">Hydrolase</keyword>
<dbReference type="PANTHER" id="PTHR43806:SF11">
    <property type="entry name" value="CEREVISIN-RELATED"/>
    <property type="match status" value="1"/>
</dbReference>
<dbReference type="InterPro" id="IPR050131">
    <property type="entry name" value="Peptidase_S8_subtilisin-like"/>
</dbReference>
<dbReference type="InterPro" id="IPR036426">
    <property type="entry name" value="Bulb-type_lectin_dom_sf"/>
</dbReference>
<dbReference type="PRINTS" id="PR00723">
    <property type="entry name" value="SUBTILISIN"/>
</dbReference>
<evidence type="ECO:0000256" key="4">
    <source>
        <dbReference type="ARBA" id="ARBA00022825"/>
    </source>
</evidence>
<dbReference type="Pfam" id="PF00082">
    <property type="entry name" value="Peptidase_S8"/>
    <property type="match status" value="1"/>
</dbReference>
<dbReference type="InterPro" id="IPR000209">
    <property type="entry name" value="Peptidase_S8/S53_dom"/>
</dbReference>
<dbReference type="Pfam" id="PF05922">
    <property type="entry name" value="Inhibitor_I9"/>
    <property type="match status" value="1"/>
</dbReference>
<dbReference type="SUPFAM" id="SSF54897">
    <property type="entry name" value="Protease propeptides/inhibitors"/>
    <property type="match status" value="1"/>
</dbReference>
<dbReference type="InterPro" id="IPR036852">
    <property type="entry name" value="Peptidase_S8/S53_dom_sf"/>
</dbReference>
<evidence type="ECO:0000256" key="5">
    <source>
        <dbReference type="PROSITE-ProRule" id="PRU01240"/>
    </source>
</evidence>
<dbReference type="SUPFAM" id="SSF52743">
    <property type="entry name" value="Subtilisin-like"/>
    <property type="match status" value="1"/>
</dbReference>
<dbReference type="PANTHER" id="PTHR43806">
    <property type="entry name" value="PEPTIDASE S8"/>
    <property type="match status" value="1"/>
</dbReference>
<dbReference type="GO" id="GO:0004252">
    <property type="term" value="F:serine-type endopeptidase activity"/>
    <property type="evidence" value="ECO:0007669"/>
    <property type="project" value="UniProtKB-UniRule"/>
</dbReference>
<feature type="active site" description="Charge relay system" evidence="5">
    <location>
        <position position="157"/>
    </location>
</feature>
<dbReference type="STRING" id="378806.STAUR_3023"/>
<evidence type="ECO:0000313" key="10">
    <source>
        <dbReference type="EMBL" id="EAU66137.1"/>
    </source>
</evidence>
<evidence type="ECO:0000256" key="3">
    <source>
        <dbReference type="ARBA" id="ARBA00022801"/>
    </source>
</evidence>
<comment type="similarity">
    <text evidence="1 5 6">Belongs to the peptidase S8 family.</text>
</comment>
<dbReference type="Gene3D" id="2.90.10.10">
    <property type="entry name" value="Bulb-type lectin domain"/>
    <property type="match status" value="2"/>
</dbReference>
<dbReference type="Gene3D" id="3.40.50.200">
    <property type="entry name" value="Peptidase S8/S53 domain"/>
    <property type="match status" value="1"/>
</dbReference>
<dbReference type="InterPro" id="IPR001480">
    <property type="entry name" value="Bulb-type_lectin_dom"/>
</dbReference>
<dbReference type="GO" id="GO:0005615">
    <property type="term" value="C:extracellular space"/>
    <property type="evidence" value="ECO:0007669"/>
    <property type="project" value="TreeGrafter"/>
</dbReference>
<dbReference type="InterPro" id="IPR015500">
    <property type="entry name" value="Peptidase_S8_subtilisin-rel"/>
</dbReference>
<keyword evidence="11" id="KW-1185">Reference proteome</keyword>
<dbReference type="KEGG" id="sur:STAUR_3023"/>
<dbReference type="CDD" id="cd00028">
    <property type="entry name" value="B_lectin"/>
    <property type="match status" value="1"/>
</dbReference>
<reference evidence="10 12" key="1">
    <citation type="submission" date="2006-04" db="EMBL/GenBank/DDBJ databases">
        <authorList>
            <person name="Nierman W.C."/>
        </authorList>
    </citation>
    <scope>NUCLEOTIDE SEQUENCE [LARGE SCALE GENOMIC DNA]</scope>
    <source>
        <strain evidence="10 12">DW4/3-1</strain>
    </source>
</reference>
<organism evidence="10 12">
    <name type="scientific">Stigmatella aurantiaca (strain DW4/3-1)</name>
    <dbReference type="NCBI Taxonomy" id="378806"/>
    <lineage>
        <taxon>Bacteria</taxon>
        <taxon>Pseudomonadati</taxon>
        <taxon>Myxococcota</taxon>
        <taxon>Myxococcia</taxon>
        <taxon>Myxococcales</taxon>
        <taxon>Cystobacterineae</taxon>
        <taxon>Archangiaceae</taxon>
        <taxon>Stigmatella</taxon>
    </lineage>
</organism>
<dbReference type="GO" id="GO:0006508">
    <property type="term" value="P:proteolysis"/>
    <property type="evidence" value="ECO:0007669"/>
    <property type="project" value="UniProtKB-KW"/>
</dbReference>
<evidence type="ECO:0000256" key="7">
    <source>
        <dbReference type="SAM" id="SignalP"/>
    </source>
</evidence>
<evidence type="ECO:0000256" key="1">
    <source>
        <dbReference type="ARBA" id="ARBA00011073"/>
    </source>
</evidence>
<feature type="signal peptide" evidence="7">
    <location>
        <begin position="1"/>
        <end position="23"/>
    </location>
</feature>
<dbReference type="InterPro" id="IPR023828">
    <property type="entry name" value="Peptidase_S8_Ser-AS"/>
</dbReference>
<dbReference type="Gene3D" id="3.30.70.80">
    <property type="entry name" value="Peptidase S8 propeptide/proteinase inhibitor I9"/>
    <property type="match status" value="1"/>
</dbReference>
<proteinExistence type="inferred from homology"/>
<feature type="chain" id="PRO_5010840211" evidence="7">
    <location>
        <begin position="24"/>
        <end position="513"/>
    </location>
</feature>
<dbReference type="HOGENOM" id="CLU_011263_1_7_7"/>
<dbReference type="PROSITE" id="PS51257">
    <property type="entry name" value="PROKAR_LIPOPROTEIN"/>
    <property type="match status" value="1"/>
</dbReference>
<dbReference type="RefSeq" id="WP_002614319.1">
    <property type="nucleotide sequence ID" value="NC_014623.1"/>
</dbReference>
<dbReference type="EC" id="3.4.21.-" evidence="10"/>
<sequence length="513" mass="52716">MRIPKKPALAVTCLVLTACAQEASENETSSQVTSSKFLRSPDAIAGQYIVVLKDTEVSTAHVPQRAQALATRHGASLSRTYSHALRGFVVRTDEVGARALANEPEVDYVVEDGQAQAIATQPNATWGLDRIDQRDRPLNGTYTYDTSGSGVHAYIIDTGILTTHSDFGGRATGDYSAINDGRGASDCNGHGTHVAGTVGGATWGVAKNVRLHAVRVLDCAGSGAWSGVIAGIDWVAGNHVKPAVANMSLGGGANQAVDDAVRRSIAAGVVYAVAAGNETTDACTRSPARTPEAITVGATDNTDTRASWSNSGTCLDLFAPGVNITSAYNNGSTAVLSGTSMASPHVAGAAALYLESNPGASPSAVTSALLANTSANKVANPGAGSPNRLLYSRSTSTPPPTCGVLASGQALAPAQVLNACAGNSFVAHQGDGNVVVYDRLGASWASNTSGRATSTFVMQTDGNLVLYSSTGAALWYSGTQGNPGAYAQMQDDCNFVVYSPNNTPLWASNTRCR</sequence>
<accession>Q090G0</accession>
<evidence type="ECO:0000313" key="9">
    <source>
        <dbReference type="EMBL" id="ADO70815.1"/>
    </source>
</evidence>
<protein>
    <submittedName>
        <fullName evidence="10">Aqualysin-1</fullName>
        <ecNumber evidence="10">3.4.21.-</ecNumber>
    </submittedName>
    <submittedName>
        <fullName evidence="9">Proteinase inhibitor</fullName>
    </submittedName>
</protein>
<feature type="active site" description="Charge relay system" evidence="5">
    <location>
        <position position="340"/>
    </location>
</feature>
<dbReference type="PROSITE" id="PS00136">
    <property type="entry name" value="SUBTILASE_ASP"/>
    <property type="match status" value="1"/>
</dbReference>
<evidence type="ECO:0000256" key="2">
    <source>
        <dbReference type="ARBA" id="ARBA00022670"/>
    </source>
</evidence>
<keyword evidence="4 5" id="KW-0720">Serine protease</keyword>
<feature type="active site" description="Charge relay system" evidence="5">
    <location>
        <position position="190"/>
    </location>
</feature>
<dbReference type="InterPro" id="IPR022398">
    <property type="entry name" value="Peptidase_S8_His-AS"/>
</dbReference>
<keyword evidence="2 5" id="KW-0645">Protease</keyword>
<dbReference type="EMBL" id="AAMD01000063">
    <property type="protein sequence ID" value="EAU66137.1"/>
    <property type="molecule type" value="Genomic_DNA"/>
</dbReference>
<dbReference type="MEROPS" id="S08.051"/>
<dbReference type="EMBL" id="CP002271">
    <property type="protein sequence ID" value="ADO70815.1"/>
    <property type="molecule type" value="Genomic_DNA"/>
</dbReference>
<dbReference type="eggNOG" id="COG1404">
    <property type="taxonomic scope" value="Bacteria"/>
</dbReference>
<dbReference type="PROSITE" id="PS00137">
    <property type="entry name" value="SUBTILASE_HIS"/>
    <property type="match status" value="1"/>
</dbReference>
<dbReference type="PROSITE" id="PS00138">
    <property type="entry name" value="SUBTILASE_SER"/>
    <property type="match status" value="1"/>
</dbReference>
<gene>
    <name evidence="9" type="ordered locus">STAUR_3023</name>
    <name evidence="10" type="ORF">STIAU_4340</name>
</gene>
<name>Q090G0_STIAD</name>
<dbReference type="InterPro" id="IPR034193">
    <property type="entry name" value="PCSK9_ProteinaseK-like"/>
</dbReference>
<dbReference type="PATRIC" id="fig|378806.16.peg.5258"/>
<dbReference type="InterPro" id="IPR010259">
    <property type="entry name" value="S8pro/Inhibitor_I9"/>
</dbReference>
<dbReference type="InterPro" id="IPR037045">
    <property type="entry name" value="S8pro/Inhibitor_I9_sf"/>
</dbReference>
<dbReference type="CDD" id="cd04077">
    <property type="entry name" value="Peptidases_S8_PCSK9_ProteinaseK_like"/>
    <property type="match status" value="1"/>
</dbReference>
<dbReference type="Proteomes" id="UP000032702">
    <property type="component" value="Unassembled WGS sequence"/>
</dbReference>
<dbReference type="OrthoDB" id="9790784at2"/>
<dbReference type="SUPFAM" id="SSF51110">
    <property type="entry name" value="alpha-D-mannose-specific plant lectins"/>
    <property type="match status" value="1"/>
</dbReference>
<dbReference type="Proteomes" id="UP000001351">
    <property type="component" value="Chromosome"/>
</dbReference>
<feature type="domain" description="Bulb-type lectin" evidence="8">
    <location>
        <begin position="402"/>
        <end position="510"/>
    </location>
</feature>
<dbReference type="FunFam" id="3.40.50.200:FF:000014">
    <property type="entry name" value="Proteinase K"/>
    <property type="match status" value="1"/>
</dbReference>
<evidence type="ECO:0000256" key="6">
    <source>
        <dbReference type="RuleBase" id="RU003355"/>
    </source>
</evidence>
<dbReference type="SMART" id="SM00108">
    <property type="entry name" value="B_lectin"/>
    <property type="match status" value="1"/>
</dbReference>
<dbReference type="AlphaFoldDB" id="Q090G0"/>
<evidence type="ECO:0000259" key="8">
    <source>
        <dbReference type="PROSITE" id="PS50927"/>
    </source>
</evidence>
<dbReference type="InterPro" id="IPR023827">
    <property type="entry name" value="Peptidase_S8_Asp-AS"/>
</dbReference>
<reference evidence="9 11" key="2">
    <citation type="journal article" date="2011" name="Mol. Biol. Evol.">
        <title>Comparative genomic analysis of fruiting body formation in Myxococcales.</title>
        <authorList>
            <person name="Huntley S."/>
            <person name="Hamann N."/>
            <person name="Wegener-Feldbrugge S."/>
            <person name="Treuner-Lange A."/>
            <person name="Kube M."/>
            <person name="Reinhardt R."/>
            <person name="Klages S."/>
            <person name="Muller R."/>
            <person name="Ronning C.M."/>
            <person name="Nierman W.C."/>
            <person name="Sogaard-Andersen L."/>
        </authorList>
    </citation>
    <scope>NUCLEOTIDE SEQUENCE [LARGE SCALE GENOMIC DNA]</scope>
    <source>
        <strain evidence="9 11">DW4/3-1</strain>
    </source>
</reference>